<dbReference type="AlphaFoldDB" id="F0WVB3"/>
<sequence length="53" mass="5834">MEATKATVQTTTATVENYYGHILLNCGRRSLDCGLSGSLLPLKLAYFFNCPLH</sequence>
<reference evidence="1" key="1">
    <citation type="journal article" date="2011" name="PLoS Biol.">
        <title>Gene gain and loss during evolution of obligate parasitism in the white rust pathogen of Arabidopsis thaliana.</title>
        <authorList>
            <person name="Kemen E."/>
            <person name="Gardiner A."/>
            <person name="Schultz-Larsen T."/>
            <person name="Kemen A.C."/>
            <person name="Balmuth A.L."/>
            <person name="Robert-Seilaniantz A."/>
            <person name="Bailey K."/>
            <person name="Holub E."/>
            <person name="Studholme D.J."/>
            <person name="Maclean D."/>
            <person name="Jones J.D."/>
        </authorList>
    </citation>
    <scope>NUCLEOTIDE SEQUENCE</scope>
</reference>
<dbReference type="EMBL" id="FR824337">
    <property type="protein sequence ID" value="CCA25352.1"/>
    <property type="molecule type" value="Genomic_DNA"/>
</dbReference>
<organism evidence="1">
    <name type="scientific">Albugo laibachii Nc14</name>
    <dbReference type="NCBI Taxonomy" id="890382"/>
    <lineage>
        <taxon>Eukaryota</taxon>
        <taxon>Sar</taxon>
        <taxon>Stramenopiles</taxon>
        <taxon>Oomycota</taxon>
        <taxon>Peronosporomycetes</taxon>
        <taxon>Albuginales</taxon>
        <taxon>Albuginaceae</taxon>
        <taxon>Albugo</taxon>
    </lineage>
</organism>
<gene>
    <name evidence="1" type="primary">AlNc14C292G10258</name>
    <name evidence="1" type="ORF">ALNC14_114960</name>
</gene>
<accession>F0WVB3</accession>
<proteinExistence type="predicted"/>
<reference evidence="1" key="2">
    <citation type="submission" date="2011-02" db="EMBL/GenBank/DDBJ databases">
        <authorList>
            <person name="MacLean D."/>
        </authorList>
    </citation>
    <scope>NUCLEOTIDE SEQUENCE</scope>
</reference>
<protein>
    <submittedName>
        <fullName evidence="1">AlNc14C292G10258 protein</fullName>
    </submittedName>
</protein>
<name>F0WVB3_9STRA</name>
<dbReference type="HOGENOM" id="CLU_3072670_0_0_1"/>
<evidence type="ECO:0000313" key="1">
    <source>
        <dbReference type="EMBL" id="CCA25352.1"/>
    </source>
</evidence>